<dbReference type="Proteomes" id="UP000000768">
    <property type="component" value="Chromosome 5"/>
</dbReference>
<accession>A0A1Z5RKE1</accession>
<reference evidence="5 6" key="1">
    <citation type="journal article" date="2009" name="Nature">
        <title>The Sorghum bicolor genome and the diversification of grasses.</title>
        <authorList>
            <person name="Paterson A.H."/>
            <person name="Bowers J.E."/>
            <person name="Bruggmann R."/>
            <person name="Dubchak I."/>
            <person name="Grimwood J."/>
            <person name="Gundlach H."/>
            <person name="Haberer G."/>
            <person name="Hellsten U."/>
            <person name="Mitros T."/>
            <person name="Poliakov A."/>
            <person name="Schmutz J."/>
            <person name="Spannagl M."/>
            <person name="Tang H."/>
            <person name="Wang X."/>
            <person name="Wicker T."/>
            <person name="Bharti A.K."/>
            <person name="Chapman J."/>
            <person name="Feltus F.A."/>
            <person name="Gowik U."/>
            <person name="Grigoriev I.V."/>
            <person name="Lyons E."/>
            <person name="Maher C.A."/>
            <person name="Martis M."/>
            <person name="Narechania A."/>
            <person name="Otillar R.P."/>
            <person name="Penning B.W."/>
            <person name="Salamov A.A."/>
            <person name="Wang Y."/>
            <person name="Zhang L."/>
            <person name="Carpita N.C."/>
            <person name="Freeling M."/>
            <person name="Gingle A.R."/>
            <person name="Hash C.T."/>
            <person name="Keller B."/>
            <person name="Klein P."/>
            <person name="Kresovich S."/>
            <person name="McCann M.C."/>
            <person name="Ming R."/>
            <person name="Peterson D.G."/>
            <person name="Mehboob-ur-Rahman"/>
            <person name="Ware D."/>
            <person name="Westhoff P."/>
            <person name="Mayer K.F."/>
            <person name="Messing J."/>
            <person name="Rokhsar D.S."/>
        </authorList>
    </citation>
    <scope>NUCLEOTIDE SEQUENCE [LARGE SCALE GENOMIC DNA]</scope>
    <source>
        <strain evidence="6">cv. BTx623</strain>
    </source>
</reference>
<evidence type="ECO:0008006" key="7">
    <source>
        <dbReference type="Google" id="ProtNLM"/>
    </source>
</evidence>
<evidence type="ECO:0000313" key="6">
    <source>
        <dbReference type="Proteomes" id="UP000000768"/>
    </source>
</evidence>
<dbReference type="STRING" id="4558.A0A1Z5RKE1"/>
<name>A0A1Z5RKE1_SORBI</name>
<reference evidence="6" key="2">
    <citation type="journal article" date="2018" name="Plant J.">
        <title>The Sorghum bicolor reference genome: improved assembly, gene annotations, a transcriptome atlas, and signatures of genome organization.</title>
        <authorList>
            <person name="McCormick R.F."/>
            <person name="Truong S.K."/>
            <person name="Sreedasyam A."/>
            <person name="Jenkins J."/>
            <person name="Shu S."/>
            <person name="Sims D."/>
            <person name="Kennedy M."/>
            <person name="Amirebrahimi M."/>
            <person name="Weers B.D."/>
            <person name="McKinley B."/>
            <person name="Mattison A."/>
            <person name="Morishige D.T."/>
            <person name="Grimwood J."/>
            <person name="Schmutz J."/>
            <person name="Mullet J.E."/>
        </authorList>
    </citation>
    <scope>NUCLEOTIDE SEQUENCE [LARGE SCALE GENOMIC DNA]</scope>
    <source>
        <strain evidence="6">cv. BTx623</strain>
    </source>
</reference>
<dbReference type="InterPro" id="IPR051529">
    <property type="entry name" value="Seed_Storage_Prolamin"/>
</dbReference>
<dbReference type="eggNOG" id="ENOG502R49E">
    <property type="taxonomic scope" value="Eukaryota"/>
</dbReference>
<dbReference type="EMBL" id="CM000764">
    <property type="protein sequence ID" value="OQU83856.1"/>
    <property type="molecule type" value="Genomic_DNA"/>
</dbReference>
<dbReference type="KEGG" id="sbi:8068297"/>
<gene>
    <name evidence="5" type="ORF">SORBI_3005G189000</name>
</gene>
<keyword evidence="3" id="KW-0708">Seed storage protein</keyword>
<dbReference type="InterPro" id="IPR002530">
    <property type="entry name" value="Zein"/>
</dbReference>
<dbReference type="Gramene" id="OQU83856">
    <property type="protein sequence ID" value="OQU83856"/>
    <property type="gene ID" value="SORBI_3005G189000"/>
</dbReference>
<dbReference type="OrthoDB" id="671632at2759"/>
<proteinExistence type="inferred from homology"/>
<organism evidence="5 6">
    <name type="scientific">Sorghum bicolor</name>
    <name type="common">Sorghum</name>
    <name type="synonym">Sorghum vulgare</name>
    <dbReference type="NCBI Taxonomy" id="4558"/>
    <lineage>
        <taxon>Eukaryota</taxon>
        <taxon>Viridiplantae</taxon>
        <taxon>Streptophyta</taxon>
        <taxon>Embryophyta</taxon>
        <taxon>Tracheophyta</taxon>
        <taxon>Spermatophyta</taxon>
        <taxon>Magnoliopsida</taxon>
        <taxon>Liliopsida</taxon>
        <taxon>Poales</taxon>
        <taxon>Poaceae</taxon>
        <taxon>PACMAD clade</taxon>
        <taxon>Panicoideae</taxon>
        <taxon>Andropogonodae</taxon>
        <taxon>Andropogoneae</taxon>
        <taxon>Sorghinae</taxon>
        <taxon>Sorghum</taxon>
    </lineage>
</organism>
<evidence type="ECO:0000256" key="2">
    <source>
        <dbReference type="ARBA" id="ARBA00022761"/>
    </source>
</evidence>
<dbReference type="GO" id="GO:0045735">
    <property type="term" value="F:nutrient reservoir activity"/>
    <property type="evidence" value="ECO:0007669"/>
    <property type="project" value="UniProtKB-KW"/>
</dbReference>
<evidence type="ECO:0000256" key="1">
    <source>
        <dbReference type="ARBA" id="ARBA00005777"/>
    </source>
</evidence>
<keyword evidence="2" id="KW-0758">Storage protein</keyword>
<dbReference type="AlphaFoldDB" id="A0A1Z5RKE1"/>
<dbReference type="InParanoid" id="A0A1Z5RKE1"/>
<feature type="chain" id="PRO_5011116980" description="Alpha kafirin" evidence="4">
    <location>
        <begin position="22"/>
        <end position="271"/>
    </location>
</feature>
<feature type="signal peptide" evidence="4">
    <location>
        <begin position="1"/>
        <end position="21"/>
    </location>
</feature>
<evidence type="ECO:0000313" key="5">
    <source>
        <dbReference type="EMBL" id="OQU83856.1"/>
    </source>
</evidence>
<evidence type="ECO:0000256" key="4">
    <source>
        <dbReference type="SAM" id="SignalP"/>
    </source>
</evidence>
<comment type="similarity">
    <text evidence="1">Belongs to the zein family.</text>
</comment>
<dbReference type="PANTHER" id="PTHR48199">
    <property type="entry name" value="ALPHA KAFIRIN"/>
    <property type="match status" value="1"/>
</dbReference>
<keyword evidence="6" id="KW-1185">Reference proteome</keyword>
<dbReference type="Pfam" id="PF01559">
    <property type="entry name" value="Zein"/>
    <property type="match status" value="1"/>
</dbReference>
<dbReference type="PANTHER" id="PTHR48199:SF1">
    <property type="entry name" value="ALPHA KAFIRIN"/>
    <property type="match status" value="1"/>
</dbReference>
<keyword evidence="4" id="KW-0732">Signal</keyword>
<sequence>MATKLFALLALLALSVSATTAVIIPQCSFAPNAITPQFLPSVTPFGYEHPAVQAYRLQQALAASILQQPIAQLQEQSSAHLTVQTIAAQQQQQQLFQPAFSPLAMANPTAYLQQQLLASNPLVLANAAAYQQQQQLQQVLSGLTQLAVVNSAAYLQQQQLLASNPPAAVNAAIYLQQQQLQQILPALSQLTMANPVAYLQQQQPLSFNQLTVANTAAYLQQQQLLPVNPLVVANPLVAAFLQQQQSSPFNQISLINPALPWQQPIIGGGIF</sequence>
<evidence type="ECO:0000256" key="3">
    <source>
        <dbReference type="ARBA" id="ARBA00023129"/>
    </source>
</evidence>
<dbReference type="OMA" id="MANPVAY"/>
<protein>
    <recommendedName>
        <fullName evidence="7">Alpha kafirin</fullName>
    </recommendedName>
</protein>